<dbReference type="AlphaFoldDB" id="A0AAP5MBK0"/>
<dbReference type="RefSeq" id="WP_208343683.1">
    <property type="nucleotide sequence ID" value="NZ_CAWQFN010000356.1"/>
</dbReference>
<reference evidence="2" key="1">
    <citation type="journal article" date="2021" name="Science">
        <title>Hunting the eagle killer: A cyanobacterial neurotoxin causes vacuolar myelinopathy.</title>
        <authorList>
            <person name="Breinlinger S."/>
            <person name="Phillips T.J."/>
            <person name="Haram B.N."/>
            <person name="Mares J."/>
            <person name="Martinez Yerena J.A."/>
            <person name="Hrouzek P."/>
            <person name="Sobotka R."/>
            <person name="Henderson W.M."/>
            <person name="Schmieder P."/>
            <person name="Williams S.M."/>
            <person name="Lauderdale J.D."/>
            <person name="Wilde H.D."/>
            <person name="Gerrin W."/>
            <person name="Kust A."/>
            <person name="Washington J.W."/>
            <person name="Wagner C."/>
            <person name="Geier B."/>
            <person name="Liebeke M."/>
            <person name="Enke H."/>
            <person name="Niedermeyer T.H.J."/>
            <person name="Wilde S.B."/>
        </authorList>
    </citation>
    <scope>NUCLEOTIDE SEQUENCE [LARGE SCALE GENOMIC DNA]</scope>
    <source>
        <strain evidence="2">Thurmond2011</strain>
    </source>
</reference>
<accession>A0AAP5MBK0</accession>
<evidence type="ECO:0000313" key="1">
    <source>
        <dbReference type="EMBL" id="MDR9896974.1"/>
    </source>
</evidence>
<keyword evidence="2" id="KW-1185">Reference proteome</keyword>
<gene>
    <name evidence="1" type="ORF">G7B40_020730</name>
</gene>
<sequence length="82" mass="9460">MRLIEVIWVASDLNNAPKYEEVFGCPIVFPGSGKVHRLENIQDFKERWDEHGGLKGFQTYARTVLDNHGEWKELLAELEKGC</sequence>
<dbReference type="EMBL" id="JAALHA020000010">
    <property type="protein sequence ID" value="MDR9896974.1"/>
    <property type="molecule type" value="Genomic_DNA"/>
</dbReference>
<name>A0AAP5MBK0_9CYAN</name>
<proteinExistence type="predicted"/>
<comment type="caution">
    <text evidence="1">The sequence shown here is derived from an EMBL/GenBank/DDBJ whole genome shotgun (WGS) entry which is preliminary data.</text>
</comment>
<dbReference type="Proteomes" id="UP000667802">
    <property type="component" value="Unassembled WGS sequence"/>
</dbReference>
<protein>
    <submittedName>
        <fullName evidence="1">Uncharacterized protein</fullName>
    </submittedName>
</protein>
<evidence type="ECO:0000313" key="2">
    <source>
        <dbReference type="Proteomes" id="UP000667802"/>
    </source>
</evidence>
<organism evidence="1 2">
    <name type="scientific">Aetokthonos hydrillicola Thurmond2011</name>
    <dbReference type="NCBI Taxonomy" id="2712845"/>
    <lineage>
        <taxon>Bacteria</taxon>
        <taxon>Bacillati</taxon>
        <taxon>Cyanobacteriota</taxon>
        <taxon>Cyanophyceae</taxon>
        <taxon>Nostocales</taxon>
        <taxon>Hapalosiphonaceae</taxon>
        <taxon>Aetokthonos</taxon>
    </lineage>
</organism>